<dbReference type="Proteomes" id="UP000651475">
    <property type="component" value="Unassembled WGS sequence"/>
</dbReference>
<reference evidence="2 3" key="1">
    <citation type="submission" date="2020-08" db="EMBL/GenBank/DDBJ databases">
        <title>Genome public.</title>
        <authorList>
            <person name="Liu C."/>
            <person name="Sun Q."/>
        </authorList>
    </citation>
    <scope>NUCLEOTIDE SEQUENCE [LARGE SCALE GENOMIC DNA]</scope>
    <source>
        <strain evidence="2 3">NSJ-79</strain>
    </source>
</reference>
<keyword evidence="3" id="KW-1185">Reference proteome</keyword>
<evidence type="ECO:0000256" key="1">
    <source>
        <dbReference type="SAM" id="Coils"/>
    </source>
</evidence>
<dbReference type="RefSeq" id="WP_186931723.1">
    <property type="nucleotide sequence ID" value="NZ_JACOOJ010000115.1"/>
</dbReference>
<proteinExistence type="predicted"/>
<protein>
    <submittedName>
        <fullName evidence="2">Uncharacterized protein</fullName>
    </submittedName>
</protein>
<evidence type="ECO:0000313" key="2">
    <source>
        <dbReference type="EMBL" id="MBC5635192.1"/>
    </source>
</evidence>
<dbReference type="EMBL" id="JACOOJ010000115">
    <property type="protein sequence ID" value="MBC5635192.1"/>
    <property type="molecule type" value="Genomic_DNA"/>
</dbReference>
<name>A0ABR7DUU1_9BACT</name>
<evidence type="ECO:0000313" key="3">
    <source>
        <dbReference type="Proteomes" id="UP000651475"/>
    </source>
</evidence>
<sequence length="116" mass="13381">MNKESAAVKESCLLARRQLHELEKNCNRLNRLLEHAVWEKDMVQEEQIVFTGSTQEFLLLLEPLLRSNQCKVNGKSNREAFLRVIDSVVKIQPEKGSEPIKFVSLLDAAKRFLSEE</sequence>
<organism evidence="2 3">
    <name type="scientific">Parabacteroides hominis</name>
    <dbReference type="NCBI Taxonomy" id="2763057"/>
    <lineage>
        <taxon>Bacteria</taxon>
        <taxon>Pseudomonadati</taxon>
        <taxon>Bacteroidota</taxon>
        <taxon>Bacteroidia</taxon>
        <taxon>Bacteroidales</taxon>
        <taxon>Tannerellaceae</taxon>
        <taxon>Parabacteroides</taxon>
    </lineage>
</organism>
<comment type="caution">
    <text evidence="2">The sequence shown here is derived from an EMBL/GenBank/DDBJ whole genome shotgun (WGS) entry which is preliminary data.</text>
</comment>
<accession>A0ABR7DUU1</accession>
<gene>
    <name evidence="2" type="ORF">H8S65_20895</name>
</gene>
<feature type="coiled-coil region" evidence="1">
    <location>
        <begin position="12"/>
        <end position="39"/>
    </location>
</feature>
<keyword evidence="1" id="KW-0175">Coiled coil</keyword>